<keyword evidence="5 7" id="KW-0175">Coiled coil</keyword>
<comment type="similarity">
    <text evidence="3">Belongs to the NEMF family.</text>
</comment>
<dbReference type="AlphaFoldDB" id="A0A1B6D3Q3"/>
<comment type="subcellular location">
    <subcellularLocation>
        <location evidence="2">Cytoplasm</location>
    </subcellularLocation>
    <subcellularLocation>
        <location evidence="1">Nucleus</location>
    </subcellularLocation>
</comment>
<dbReference type="GO" id="GO:0072344">
    <property type="term" value="P:rescue of stalled ribosome"/>
    <property type="evidence" value="ECO:0007669"/>
    <property type="project" value="TreeGrafter"/>
</dbReference>
<evidence type="ECO:0000256" key="5">
    <source>
        <dbReference type="ARBA" id="ARBA00023054"/>
    </source>
</evidence>
<dbReference type="GO" id="GO:1990116">
    <property type="term" value="P:ribosome-associated ubiquitin-dependent protein catabolic process"/>
    <property type="evidence" value="ECO:0007669"/>
    <property type="project" value="TreeGrafter"/>
</dbReference>
<sequence length="547" mass="63276">MKTRFTTFDVVCSITELQRLIGMRVNQVYDIDNKTYLIKLQRQEEKCILLIESGIRIHTTAFEWPKNMAPSGFSMKMRKHLSNKRLEVLRQLGIDRIVEMQFGTGEAAYHVFLELYDRGNIILTNYELTILNVLRPHTEGDKIKFAVQEKYPVDRAHLRELPRNIEQWTEIFNKVSTGEQLKKILNINLEYGPAVIDHVLLTVGLKSNMKWGKDFFVGNMHQIVAAIEEAEKLLQDALQSPSKGFIIQKKEIRPTTEEGLDYLLTNLEFHPMLFKQCEELPYKEFIHFDNAVDEFFSNLESQKIDMKALQQEREAMKKLENVRRDHVERLVTLTKTQNIDKQKAELIMRNQSLVDNCILVIQSALASQLPWPDVKTLILEATQQGDPVASAITDLKLDTNHITLLLSDPYANEKCSDADEETLKPMTVDIDLALTTFANAERYYDKKRLAAKKQNKTIESQSKALKSAERKTKQTLKEVQAITTINKARKVYWFEKFFWFISSENYLVIGGRDQQQNELIVKRYLRGPDIYVHADVQGASSVVIKKS</sequence>
<protein>
    <recommendedName>
        <fullName evidence="8">NFACT RNA-binding domain-containing protein</fullName>
    </recommendedName>
</protein>
<keyword evidence="6" id="KW-0539">Nucleus</keyword>
<dbReference type="InterPro" id="IPR051608">
    <property type="entry name" value="RQC_Subunit_NEMF"/>
</dbReference>
<evidence type="ECO:0000313" key="9">
    <source>
        <dbReference type="EMBL" id="JAS20321.1"/>
    </source>
</evidence>
<gene>
    <name evidence="9" type="ORF">g.25680</name>
</gene>
<evidence type="ECO:0000256" key="7">
    <source>
        <dbReference type="SAM" id="Coils"/>
    </source>
</evidence>
<evidence type="ECO:0000256" key="1">
    <source>
        <dbReference type="ARBA" id="ARBA00004123"/>
    </source>
</evidence>
<dbReference type="GO" id="GO:0043023">
    <property type="term" value="F:ribosomal large subunit binding"/>
    <property type="evidence" value="ECO:0007669"/>
    <property type="project" value="TreeGrafter"/>
</dbReference>
<feature type="domain" description="NFACT RNA-binding" evidence="8">
    <location>
        <begin position="496"/>
        <end position="546"/>
    </location>
</feature>
<reference evidence="9" key="1">
    <citation type="submission" date="2015-12" db="EMBL/GenBank/DDBJ databases">
        <title>De novo transcriptome assembly of four potential Pierce s Disease insect vectors from Arizona vineyards.</title>
        <authorList>
            <person name="Tassone E.E."/>
        </authorList>
    </citation>
    <scope>NUCLEOTIDE SEQUENCE</scope>
</reference>
<dbReference type="GO" id="GO:0005737">
    <property type="term" value="C:cytoplasm"/>
    <property type="evidence" value="ECO:0007669"/>
    <property type="project" value="UniProtKB-SubCell"/>
</dbReference>
<evidence type="ECO:0000256" key="3">
    <source>
        <dbReference type="ARBA" id="ARBA00008318"/>
    </source>
</evidence>
<dbReference type="Gene3D" id="2.30.310.10">
    <property type="entry name" value="ibrinogen binding protein from staphylococcus aureus domain"/>
    <property type="match status" value="1"/>
</dbReference>
<accession>A0A1B6D3Q3</accession>
<evidence type="ECO:0000256" key="6">
    <source>
        <dbReference type="ARBA" id="ARBA00023242"/>
    </source>
</evidence>
<organism evidence="9">
    <name type="scientific">Clastoptera arizonana</name>
    <name type="common">Arizona spittle bug</name>
    <dbReference type="NCBI Taxonomy" id="38151"/>
    <lineage>
        <taxon>Eukaryota</taxon>
        <taxon>Metazoa</taxon>
        <taxon>Ecdysozoa</taxon>
        <taxon>Arthropoda</taxon>
        <taxon>Hexapoda</taxon>
        <taxon>Insecta</taxon>
        <taxon>Pterygota</taxon>
        <taxon>Neoptera</taxon>
        <taxon>Paraneoptera</taxon>
        <taxon>Hemiptera</taxon>
        <taxon>Auchenorrhyncha</taxon>
        <taxon>Cercopoidea</taxon>
        <taxon>Clastopteridae</taxon>
        <taxon>Clastoptera</taxon>
    </lineage>
</organism>
<evidence type="ECO:0000256" key="4">
    <source>
        <dbReference type="ARBA" id="ARBA00022490"/>
    </source>
</evidence>
<feature type="coiled-coil region" evidence="7">
    <location>
        <begin position="292"/>
        <end position="329"/>
    </location>
</feature>
<evidence type="ECO:0000259" key="8">
    <source>
        <dbReference type="Pfam" id="PF05670"/>
    </source>
</evidence>
<dbReference type="GO" id="GO:0000049">
    <property type="term" value="F:tRNA binding"/>
    <property type="evidence" value="ECO:0007669"/>
    <property type="project" value="TreeGrafter"/>
</dbReference>
<feature type="coiled-coil region" evidence="7">
    <location>
        <begin position="451"/>
        <end position="478"/>
    </location>
</feature>
<evidence type="ECO:0000256" key="2">
    <source>
        <dbReference type="ARBA" id="ARBA00004496"/>
    </source>
</evidence>
<dbReference type="GO" id="GO:0005634">
    <property type="term" value="C:nucleus"/>
    <property type="evidence" value="ECO:0007669"/>
    <property type="project" value="UniProtKB-SubCell"/>
</dbReference>
<dbReference type="PANTHER" id="PTHR15239:SF6">
    <property type="entry name" value="RIBOSOME QUALITY CONTROL COMPLEX SUBUNIT NEMF"/>
    <property type="match status" value="1"/>
</dbReference>
<keyword evidence="4" id="KW-0963">Cytoplasm</keyword>
<dbReference type="InterPro" id="IPR008532">
    <property type="entry name" value="NFACT_RNA-bd"/>
</dbReference>
<proteinExistence type="inferred from homology"/>
<dbReference type="PANTHER" id="PTHR15239">
    <property type="entry name" value="NUCLEAR EXPORT MEDIATOR FACTOR NEMF"/>
    <property type="match status" value="1"/>
</dbReference>
<dbReference type="EMBL" id="GEDC01016977">
    <property type="protein sequence ID" value="JAS20321.1"/>
    <property type="molecule type" value="Transcribed_RNA"/>
</dbReference>
<dbReference type="Pfam" id="PF05670">
    <property type="entry name" value="NFACT-R_1"/>
    <property type="match status" value="1"/>
</dbReference>
<name>A0A1B6D3Q3_9HEMI</name>
<dbReference type="GO" id="GO:1990112">
    <property type="term" value="C:RQC complex"/>
    <property type="evidence" value="ECO:0007669"/>
    <property type="project" value="TreeGrafter"/>
</dbReference>
<dbReference type="FunFam" id="2.30.310.10:FF:000001">
    <property type="entry name" value="Nuclear export mediator factor Nemf"/>
    <property type="match status" value="1"/>
</dbReference>
<dbReference type="Pfam" id="PF05833">
    <property type="entry name" value="NFACT_N"/>
    <property type="match status" value="1"/>
</dbReference>